<keyword evidence="3" id="KW-0449">Lipoprotein</keyword>
<evidence type="ECO:0000313" key="3">
    <source>
        <dbReference type="EMBL" id="VWB17163.1"/>
    </source>
</evidence>
<dbReference type="Pfam" id="PF11180">
    <property type="entry name" value="DUF2968"/>
    <property type="match status" value="1"/>
</dbReference>
<keyword evidence="1" id="KW-0175">Coiled coil</keyword>
<evidence type="ECO:0000313" key="4">
    <source>
        <dbReference type="Proteomes" id="UP000430232"/>
    </source>
</evidence>
<dbReference type="Proteomes" id="UP000430232">
    <property type="component" value="Unassembled WGS sequence"/>
</dbReference>
<dbReference type="GeneID" id="99787906"/>
<reference evidence="2 4" key="1">
    <citation type="submission" date="2019-09" db="EMBL/GenBank/DDBJ databases">
        <title>Draft genome sequences of 48 bacterial type strains from the CCUG.</title>
        <authorList>
            <person name="Tunovic T."/>
            <person name="Pineiro-Iglesias B."/>
            <person name="Unosson C."/>
            <person name="Inganas E."/>
            <person name="Ohlen M."/>
            <person name="Cardew S."/>
            <person name="Jensie-Markopoulos S."/>
            <person name="Salva-Serra F."/>
            <person name="Jaen-Luchoro D."/>
            <person name="Karlsson R."/>
            <person name="Svensson-Stadler L."/>
            <person name="Chun J."/>
            <person name="Moore E."/>
        </authorList>
    </citation>
    <scope>NUCLEOTIDE SEQUENCE [LARGE SCALE GENOMIC DNA]</scope>
    <source>
        <strain evidence="2 4">CCUG 54555</strain>
    </source>
</reference>
<proteinExistence type="predicted"/>
<organism evidence="2 4">
    <name type="scientific">Burkholderia latens</name>
    <dbReference type="NCBI Taxonomy" id="488446"/>
    <lineage>
        <taxon>Bacteria</taxon>
        <taxon>Pseudomonadati</taxon>
        <taxon>Pseudomonadota</taxon>
        <taxon>Betaproteobacteria</taxon>
        <taxon>Burkholderiales</taxon>
        <taxon>Burkholderiaceae</taxon>
        <taxon>Burkholderia</taxon>
        <taxon>Burkholderia cepacia complex</taxon>
    </lineage>
</organism>
<evidence type="ECO:0000313" key="2">
    <source>
        <dbReference type="EMBL" id="KAB0644803.1"/>
    </source>
</evidence>
<dbReference type="EMBL" id="CABVPL010000003">
    <property type="protein sequence ID" value="VWB17163.1"/>
    <property type="molecule type" value="Genomic_DNA"/>
</dbReference>
<gene>
    <name evidence="3" type="ORF">BLA24064_00635</name>
    <name evidence="2" type="ORF">F7R21_00345</name>
</gene>
<reference evidence="3 5" key="2">
    <citation type="submission" date="2019-09" db="EMBL/GenBank/DDBJ databases">
        <authorList>
            <person name="Depoorter E."/>
        </authorList>
    </citation>
    <scope>NUCLEOTIDE SEQUENCE [LARGE SCALE GENOMIC DNA]</scope>
    <source>
        <strain evidence="3">LMG 24064</strain>
    </source>
</reference>
<feature type="coiled-coil region" evidence="1">
    <location>
        <begin position="130"/>
        <end position="213"/>
    </location>
</feature>
<evidence type="ECO:0000256" key="1">
    <source>
        <dbReference type="SAM" id="Coils"/>
    </source>
</evidence>
<sequence>MKLHLNNRPLEAADPTTEALFDTRAELEPAPADDTLIATPTVSPLRSLNAVLPQGAARTVQTAELAEIEAMHARDAVTVLRTLETFSYAVKLLLHRADMSYYVTLHQEGKLWRALHGMEFDTAEAAFKYFEEQAVRLADVELRRAQLEAQNQQIAAMADATEGQAERLRIDLERHAEQTQLVNNRQQQVRKDVSLLEAQRAAAQAQLNKAVRLIHQLRTTSNERVPHLPLRRTDGS</sequence>
<dbReference type="RefSeq" id="WP_151062332.1">
    <property type="nucleotide sequence ID" value="NZ_CABVPL010000003.1"/>
</dbReference>
<dbReference type="AlphaFoldDB" id="A0A6H9SXY2"/>
<protein>
    <submittedName>
        <fullName evidence="2">DUF2968 domain-containing protein</fullName>
    </submittedName>
    <submittedName>
        <fullName evidence="3">Lipoprotein</fullName>
    </submittedName>
</protein>
<name>A0A6H9SXY2_9BURK</name>
<accession>A0A6H9SXY2</accession>
<dbReference type="EMBL" id="VZOJ01000001">
    <property type="protein sequence ID" value="KAB0644803.1"/>
    <property type="molecule type" value="Genomic_DNA"/>
</dbReference>
<dbReference type="Proteomes" id="UP000494222">
    <property type="component" value="Unassembled WGS sequence"/>
</dbReference>
<evidence type="ECO:0000313" key="5">
    <source>
        <dbReference type="Proteomes" id="UP000494222"/>
    </source>
</evidence>
<dbReference type="OrthoDB" id="9135325at2"/>
<keyword evidence="4" id="KW-1185">Reference proteome</keyword>
<dbReference type="InterPro" id="IPR021350">
    <property type="entry name" value="DUF2968"/>
</dbReference>